<dbReference type="eggNOG" id="ENOG503033M">
    <property type="taxonomic scope" value="Bacteria"/>
</dbReference>
<sequence length="192" mass="21483">MDMDEAEQRAGEARVREHLIEPLMRIGLMRPSGLKVDAFGDMQRSLCQRLAYMTAVDLEALREVVETNPAGAGKDRWPGGPWILDRAREICPPQPGASPLIRSVFAHRTGRSALAEGWAPELLDQVRKTRRFPNDDVCAFVRSQARSDVERAASLRRRQETGGCLSDADAAWLYRREEKDVLCQQIAVGQVA</sequence>
<gene>
    <name evidence="1" type="ORF">SSE37_25313</name>
</gene>
<dbReference type="AlphaFoldDB" id="A3KA46"/>
<reference evidence="1 2" key="1">
    <citation type="submission" date="2006-06" db="EMBL/GenBank/DDBJ databases">
        <authorList>
            <person name="Moran M.A."/>
            <person name="Ferriera S."/>
            <person name="Johnson J."/>
            <person name="Kravitz S."/>
            <person name="Beeson K."/>
            <person name="Sutton G."/>
            <person name="Rogers Y.-H."/>
            <person name="Friedman R."/>
            <person name="Frazier M."/>
            <person name="Venter J.C."/>
        </authorList>
    </citation>
    <scope>NUCLEOTIDE SEQUENCE [LARGE SCALE GENOMIC DNA]</scope>
    <source>
        <strain evidence="1 2">E-37</strain>
    </source>
</reference>
<organism evidence="1 2">
    <name type="scientific">Sagittula stellata (strain ATCC 700073 / DSM 11524 / E-37)</name>
    <dbReference type="NCBI Taxonomy" id="388399"/>
    <lineage>
        <taxon>Bacteria</taxon>
        <taxon>Pseudomonadati</taxon>
        <taxon>Pseudomonadota</taxon>
        <taxon>Alphaproteobacteria</taxon>
        <taxon>Rhodobacterales</taxon>
        <taxon>Roseobacteraceae</taxon>
        <taxon>Sagittula</taxon>
    </lineage>
</organism>
<keyword evidence="2" id="KW-1185">Reference proteome</keyword>
<evidence type="ECO:0000313" key="2">
    <source>
        <dbReference type="Proteomes" id="UP000005713"/>
    </source>
</evidence>
<dbReference type="EMBL" id="AAYA01000020">
    <property type="protein sequence ID" value="EBA05989.1"/>
    <property type="molecule type" value="Genomic_DNA"/>
</dbReference>
<name>A3KA46_SAGS3</name>
<proteinExistence type="predicted"/>
<comment type="caution">
    <text evidence="1">The sequence shown here is derived from an EMBL/GenBank/DDBJ whole genome shotgun (WGS) entry which is preliminary data.</text>
</comment>
<accession>A3KA46</accession>
<dbReference type="OrthoDB" id="7778116at2"/>
<evidence type="ECO:0000313" key="1">
    <source>
        <dbReference type="EMBL" id="EBA05989.1"/>
    </source>
</evidence>
<dbReference type="Proteomes" id="UP000005713">
    <property type="component" value="Unassembled WGS sequence"/>
</dbReference>
<protein>
    <submittedName>
        <fullName evidence="1">Uncharacterized protein</fullName>
    </submittedName>
</protein>